<dbReference type="InterPro" id="IPR027417">
    <property type="entry name" value="P-loop_NTPase"/>
</dbReference>
<dbReference type="Pfam" id="PF19263">
    <property type="entry name" value="DUF5906"/>
    <property type="match status" value="1"/>
</dbReference>
<evidence type="ECO:0000259" key="4">
    <source>
        <dbReference type="PROSITE" id="PS51206"/>
    </source>
</evidence>
<dbReference type="EMBL" id="CP113517">
    <property type="protein sequence ID" value="WAR43724.1"/>
    <property type="molecule type" value="Genomic_DNA"/>
</dbReference>
<organism evidence="5 6">
    <name type="scientific">Methylomonas rapida</name>
    <dbReference type="NCBI Taxonomy" id="2963939"/>
    <lineage>
        <taxon>Bacteria</taxon>
        <taxon>Pseudomonadati</taxon>
        <taxon>Pseudomonadota</taxon>
        <taxon>Gammaproteobacteria</taxon>
        <taxon>Methylococcales</taxon>
        <taxon>Methylococcaceae</taxon>
        <taxon>Methylomonas</taxon>
    </lineage>
</organism>
<dbReference type="Pfam" id="PF08706">
    <property type="entry name" value="D5_N"/>
    <property type="match status" value="1"/>
</dbReference>
<accession>A0ABY7GHM1</accession>
<dbReference type="Gene3D" id="3.40.50.300">
    <property type="entry name" value="P-loop containing nucleotide triphosphate hydrolases"/>
    <property type="match status" value="1"/>
</dbReference>
<evidence type="ECO:0000313" key="6">
    <source>
        <dbReference type="Proteomes" id="UP001162780"/>
    </source>
</evidence>
<gene>
    <name evidence="5" type="ORF">NM686_015235</name>
</gene>
<evidence type="ECO:0000256" key="3">
    <source>
        <dbReference type="ARBA" id="ARBA00022840"/>
    </source>
</evidence>
<keyword evidence="1" id="KW-0547">Nucleotide-binding</keyword>
<name>A0ABY7GHM1_9GAMM</name>
<dbReference type="PANTHER" id="PTHR35372">
    <property type="entry name" value="ATP BINDING PROTEIN-RELATED"/>
    <property type="match status" value="1"/>
</dbReference>
<dbReference type="InterPro" id="IPR045455">
    <property type="entry name" value="NrS-1_pol-like_helicase"/>
</dbReference>
<evidence type="ECO:0000256" key="1">
    <source>
        <dbReference type="ARBA" id="ARBA00022741"/>
    </source>
</evidence>
<evidence type="ECO:0000313" key="5">
    <source>
        <dbReference type="EMBL" id="WAR43724.1"/>
    </source>
</evidence>
<protein>
    <submittedName>
        <fullName evidence="5">Phage/plasmid primase, P4 family</fullName>
    </submittedName>
</protein>
<dbReference type="PROSITE" id="PS51206">
    <property type="entry name" value="SF3_HELICASE_1"/>
    <property type="match status" value="1"/>
</dbReference>
<dbReference type="InterPro" id="IPR051620">
    <property type="entry name" value="ORF904-like_C"/>
</dbReference>
<proteinExistence type="predicted"/>
<dbReference type="InterPro" id="IPR006500">
    <property type="entry name" value="Helicase_put_C_phage/plasmid"/>
</dbReference>
<dbReference type="InterPro" id="IPR014015">
    <property type="entry name" value="Helicase_SF3_DNA-vir"/>
</dbReference>
<reference evidence="5" key="1">
    <citation type="submission" date="2022-11" db="EMBL/GenBank/DDBJ databases">
        <title>Methylomonas rapida sp. nov., Carotenoid-Producing Obligate Methanotrophs with High Growth Characteristics and Biotechnological Potential.</title>
        <authorList>
            <person name="Tikhonova E.N."/>
            <person name="Suleimanov R.Z."/>
            <person name="Miroshnikov K."/>
            <person name="Oshkin I.Y."/>
            <person name="Belova S.E."/>
            <person name="Danilova O.V."/>
            <person name="Ashikhmin A."/>
            <person name="Konopkin A."/>
            <person name="But S.Y."/>
            <person name="Khmelenina V.N."/>
            <person name="Kuznetsov N."/>
            <person name="Pimenov N.V."/>
            <person name="Dedysh S.N."/>
        </authorList>
    </citation>
    <scope>NUCLEOTIDE SEQUENCE</scope>
    <source>
        <strain evidence="5">MP1</strain>
    </source>
</reference>
<evidence type="ECO:0000256" key="2">
    <source>
        <dbReference type="ARBA" id="ARBA00022801"/>
    </source>
</evidence>
<keyword evidence="3" id="KW-0067">ATP-binding</keyword>
<dbReference type="SMART" id="SM00885">
    <property type="entry name" value="D5_N"/>
    <property type="match status" value="1"/>
</dbReference>
<dbReference type="PANTHER" id="PTHR35372:SF2">
    <property type="entry name" value="SF3 HELICASE DOMAIN-CONTAINING PROTEIN"/>
    <property type="match status" value="1"/>
</dbReference>
<dbReference type="RefSeq" id="WP_255188711.1">
    <property type="nucleotide sequence ID" value="NZ_CP113517.1"/>
</dbReference>
<dbReference type="SUPFAM" id="SSF52540">
    <property type="entry name" value="P-loop containing nucleoside triphosphate hydrolases"/>
    <property type="match status" value="1"/>
</dbReference>
<sequence>MFLPEQIPLERDESTALLIENANQDDAEQALADAKKVIDDFIQFDANTGKATSNALQMNQAAWHTPEIIGALATIKRHEEQTYTRIKLALKQWKIATDVDKAVAAQLRTLAPALNPVAAILDSIQASSDREPTLENGALVLPAEDGRVKRRIESEAAVIIAVALKGFARFDQELGVWYVFNGLYWDEQDAKRIISRVLVKMLYMGCHVIGYRNAYLNGIRAILESGYLLEAPRDSVGYLPFENGLLNIETRVLSPITHETALTWCLPYPYTPKADCPRIKAWLKWAVDDDMETVELLRAFMAAILHRRYDLQKFLHLLGPGGTGKSTFVNLVIALVGAVNYVATSFNGIETDKFELARLHQKMLAIIADSERNGGSLQNFKAATGGDPLRYEVKHQQSTGSFIYKGLFIVISNENIQNTDNSSGIARRPITVYFKRRVSEEQKLDWQARGGEAAVLHSELPGLVNWLLELSQDDISRIIRNPPERTLDANFEAMTDTNSVAGWLVECCMPDKDAETKIGNGKKIPEPGSETKYKDFEIELYPSYLQWSSRNGKSAVSSTRFKNLVIDTVQTLGFEAAERRVAAGRFIRGLRLRQDWENPEPVWRKGCRK</sequence>
<feature type="domain" description="SF3 helicase" evidence="4">
    <location>
        <begin position="292"/>
        <end position="447"/>
    </location>
</feature>
<dbReference type="NCBIfam" id="TIGR01613">
    <property type="entry name" value="primase_Cterm"/>
    <property type="match status" value="1"/>
</dbReference>
<dbReference type="Proteomes" id="UP001162780">
    <property type="component" value="Chromosome"/>
</dbReference>
<keyword evidence="2" id="KW-0378">Hydrolase</keyword>
<keyword evidence="6" id="KW-1185">Reference proteome</keyword>
<dbReference type="InterPro" id="IPR014818">
    <property type="entry name" value="Phage/plasmid_primase_P4_C"/>
</dbReference>